<feature type="region of interest" description="Disordered" evidence="1">
    <location>
        <begin position="48"/>
        <end position="76"/>
    </location>
</feature>
<proteinExistence type="predicted"/>
<name>A0A7R9DUA5_TIMPO</name>
<evidence type="ECO:0000256" key="1">
    <source>
        <dbReference type="SAM" id="MobiDB-lite"/>
    </source>
</evidence>
<gene>
    <name evidence="2" type="ORF">TPSB3V08_LOCUS13169</name>
</gene>
<feature type="compositionally biased region" description="Basic and acidic residues" evidence="1">
    <location>
        <begin position="49"/>
        <end position="76"/>
    </location>
</feature>
<sequence>MVATMEYTKNARELRTDSSSSWLSGVLSRELFMSAYVHQRIPHVLTDGCHGDRQHEDPGHKRCEPVNDANHRQGKD</sequence>
<protein>
    <submittedName>
        <fullName evidence="2">Uncharacterized protein</fullName>
    </submittedName>
</protein>
<organism evidence="2">
    <name type="scientific">Timema poppense</name>
    <name type="common">Walking stick</name>
    <dbReference type="NCBI Taxonomy" id="170557"/>
    <lineage>
        <taxon>Eukaryota</taxon>
        <taxon>Metazoa</taxon>
        <taxon>Ecdysozoa</taxon>
        <taxon>Arthropoda</taxon>
        <taxon>Hexapoda</taxon>
        <taxon>Insecta</taxon>
        <taxon>Pterygota</taxon>
        <taxon>Neoptera</taxon>
        <taxon>Polyneoptera</taxon>
        <taxon>Phasmatodea</taxon>
        <taxon>Timematodea</taxon>
        <taxon>Timematoidea</taxon>
        <taxon>Timematidae</taxon>
        <taxon>Timema</taxon>
    </lineage>
</organism>
<accession>A0A7R9DUA5</accession>
<dbReference type="AlphaFoldDB" id="A0A7R9DUA5"/>
<reference evidence="2" key="1">
    <citation type="submission" date="2020-11" db="EMBL/GenBank/DDBJ databases">
        <authorList>
            <person name="Tran Van P."/>
        </authorList>
    </citation>
    <scope>NUCLEOTIDE SEQUENCE</scope>
</reference>
<dbReference type="EMBL" id="OD023147">
    <property type="protein sequence ID" value="CAD7419751.1"/>
    <property type="molecule type" value="Genomic_DNA"/>
</dbReference>
<evidence type="ECO:0000313" key="2">
    <source>
        <dbReference type="EMBL" id="CAD7419751.1"/>
    </source>
</evidence>